<sequence length="253" mass="27682">MKARIEDGVVYSPYPPIDIPVCSFYALAKEVLLTNPEKTALVDDVASVTRAEVLSRMRRYAVGFRRNGISAGDRVCVHLKNSVENLLALYGCILAGATVVLAKASLQESELCYQASDSDSVFILTEGLFCMGDTSGFVSAADFPQLDENEYQEYPIADPKSTVLAVCYTSGSTGMPKGVEMTHYSYVASFYTTSRSDTVNELLAKLIQEYLPARRDRDPVTQLPDCRGPPCTELDEDISTGEVRQAVLALNCE</sequence>
<name>A0ACB7SNC8_HYAAI</name>
<organism evidence="1 2">
    <name type="scientific">Hyalomma asiaticum</name>
    <name type="common">Tick</name>
    <dbReference type="NCBI Taxonomy" id="266040"/>
    <lineage>
        <taxon>Eukaryota</taxon>
        <taxon>Metazoa</taxon>
        <taxon>Ecdysozoa</taxon>
        <taxon>Arthropoda</taxon>
        <taxon>Chelicerata</taxon>
        <taxon>Arachnida</taxon>
        <taxon>Acari</taxon>
        <taxon>Parasitiformes</taxon>
        <taxon>Ixodida</taxon>
        <taxon>Ixodoidea</taxon>
        <taxon>Ixodidae</taxon>
        <taxon>Hyalomminae</taxon>
        <taxon>Hyalomma</taxon>
    </lineage>
</organism>
<proteinExistence type="predicted"/>
<dbReference type="Proteomes" id="UP000821845">
    <property type="component" value="Chromosome 3"/>
</dbReference>
<protein>
    <submittedName>
        <fullName evidence="1">Uncharacterized protein</fullName>
    </submittedName>
</protein>
<dbReference type="EMBL" id="CM023483">
    <property type="protein sequence ID" value="KAH6935562.1"/>
    <property type="molecule type" value="Genomic_DNA"/>
</dbReference>
<evidence type="ECO:0000313" key="2">
    <source>
        <dbReference type="Proteomes" id="UP000821845"/>
    </source>
</evidence>
<gene>
    <name evidence="1" type="ORF">HPB50_006801</name>
</gene>
<reference evidence="1" key="1">
    <citation type="submission" date="2020-05" db="EMBL/GenBank/DDBJ databases">
        <title>Large-scale comparative analyses of tick genomes elucidate their genetic diversity and vector capacities.</title>
        <authorList>
            <person name="Jia N."/>
            <person name="Wang J."/>
            <person name="Shi W."/>
            <person name="Du L."/>
            <person name="Sun Y."/>
            <person name="Zhan W."/>
            <person name="Jiang J."/>
            <person name="Wang Q."/>
            <person name="Zhang B."/>
            <person name="Ji P."/>
            <person name="Sakyi L.B."/>
            <person name="Cui X."/>
            <person name="Yuan T."/>
            <person name="Jiang B."/>
            <person name="Yang W."/>
            <person name="Lam T.T.-Y."/>
            <person name="Chang Q."/>
            <person name="Ding S."/>
            <person name="Wang X."/>
            <person name="Zhu J."/>
            <person name="Ruan X."/>
            <person name="Zhao L."/>
            <person name="Wei J."/>
            <person name="Que T."/>
            <person name="Du C."/>
            <person name="Cheng J."/>
            <person name="Dai P."/>
            <person name="Han X."/>
            <person name="Huang E."/>
            <person name="Gao Y."/>
            <person name="Liu J."/>
            <person name="Shao H."/>
            <person name="Ye R."/>
            <person name="Li L."/>
            <person name="Wei W."/>
            <person name="Wang X."/>
            <person name="Wang C."/>
            <person name="Yang T."/>
            <person name="Huo Q."/>
            <person name="Li W."/>
            <person name="Guo W."/>
            <person name="Chen H."/>
            <person name="Zhou L."/>
            <person name="Ni X."/>
            <person name="Tian J."/>
            <person name="Zhou Y."/>
            <person name="Sheng Y."/>
            <person name="Liu T."/>
            <person name="Pan Y."/>
            <person name="Xia L."/>
            <person name="Li J."/>
            <person name="Zhao F."/>
            <person name="Cao W."/>
        </authorList>
    </citation>
    <scope>NUCLEOTIDE SEQUENCE</scope>
    <source>
        <strain evidence="1">Hyas-2018</strain>
    </source>
</reference>
<evidence type="ECO:0000313" key="1">
    <source>
        <dbReference type="EMBL" id="KAH6935562.1"/>
    </source>
</evidence>
<comment type="caution">
    <text evidence="1">The sequence shown here is derived from an EMBL/GenBank/DDBJ whole genome shotgun (WGS) entry which is preliminary data.</text>
</comment>
<keyword evidence="2" id="KW-1185">Reference proteome</keyword>
<accession>A0ACB7SNC8</accession>